<evidence type="ECO:0000313" key="5">
    <source>
        <dbReference type="Proteomes" id="UP000228920"/>
    </source>
</evidence>
<evidence type="ECO:0000259" key="2">
    <source>
        <dbReference type="Pfam" id="PF11258"/>
    </source>
</evidence>
<evidence type="ECO:0000256" key="1">
    <source>
        <dbReference type="SAM" id="Phobius"/>
    </source>
</evidence>
<dbReference type="AlphaFoldDB" id="A0A2M7TIG7"/>
<dbReference type="Pfam" id="PF11258">
    <property type="entry name" value="DUF3048"/>
    <property type="match status" value="1"/>
</dbReference>
<dbReference type="InterPro" id="IPR035328">
    <property type="entry name" value="DUF3048_C"/>
</dbReference>
<dbReference type="EMBL" id="PFNL01000110">
    <property type="protein sequence ID" value="PIZ46168.1"/>
    <property type="molecule type" value="Genomic_DNA"/>
</dbReference>
<dbReference type="Gene3D" id="3.50.90.10">
    <property type="entry name" value="YerB-like"/>
    <property type="match status" value="1"/>
</dbReference>
<evidence type="ECO:0000313" key="4">
    <source>
        <dbReference type="EMBL" id="PIZ46168.1"/>
    </source>
</evidence>
<feature type="domain" description="DUF3048" evidence="3">
    <location>
        <begin position="283"/>
        <end position="388"/>
    </location>
</feature>
<gene>
    <name evidence="4" type="ORF">COY32_03760</name>
</gene>
<reference evidence="5" key="1">
    <citation type="submission" date="2017-09" db="EMBL/GenBank/DDBJ databases">
        <title>Depth-based differentiation of microbial function through sediment-hosted aquifers and enrichment of novel symbionts in the deep terrestrial subsurface.</title>
        <authorList>
            <person name="Probst A.J."/>
            <person name="Ladd B."/>
            <person name="Jarett J.K."/>
            <person name="Geller-Mcgrath D.E."/>
            <person name="Sieber C.M.K."/>
            <person name="Emerson J.B."/>
            <person name="Anantharaman K."/>
            <person name="Thomas B.C."/>
            <person name="Malmstrom R."/>
            <person name="Stieglmeier M."/>
            <person name="Klingl A."/>
            <person name="Woyke T."/>
            <person name="Ryan C.M."/>
            <person name="Banfield J.F."/>
        </authorList>
    </citation>
    <scope>NUCLEOTIDE SEQUENCE [LARGE SCALE GENOMIC DNA]</scope>
</reference>
<keyword evidence="1" id="KW-0472">Membrane</keyword>
<dbReference type="InterPro" id="IPR023158">
    <property type="entry name" value="YerB-like_sf"/>
</dbReference>
<keyword evidence="1" id="KW-0812">Transmembrane</keyword>
<name>A0A2M7TIG7_UNCKA</name>
<evidence type="ECO:0000259" key="3">
    <source>
        <dbReference type="Pfam" id="PF17479"/>
    </source>
</evidence>
<sequence length="399" mass="43898">MDDLILDEQTMKKDHTADTVKGNVTMFNTLTERWKSATRIQKISLITLGLVIVGAIIFAMAGFGKTETSLSIPTLSNQPNNLAIDTPQEPKDKQVPLTGEFVTQSEYADITARKVMAIVVENHPDARPQSGLDQADVIYETLTEGGISRFLAMYQSKEPEVVGPVRSVRKYFLDLIGGYGDPLFMHIGGAVSDNPEANALAVLAQRSVKSVGLLNGTFYRVSDRFAPHNAYSNAIELRKIAQGAGWTSISGLDVWKYKDAVAPVENVTVPEISINWGSWGENVWSVSWQFDGETNQYKRFHQTVEHVDALTGKQLSARNVVVLSTGMRSANDGTARIVVDVMGSGVAKVFRDGTVVEGTWSKPTWDVNYIFTDAQGQEILMNRGNTWVMVVPLDSEVSY</sequence>
<keyword evidence="1" id="KW-1133">Transmembrane helix</keyword>
<accession>A0A2M7TIG7</accession>
<dbReference type="Proteomes" id="UP000228920">
    <property type="component" value="Unassembled WGS sequence"/>
</dbReference>
<comment type="caution">
    <text evidence="4">The sequence shown here is derived from an EMBL/GenBank/DDBJ whole genome shotgun (WGS) entry which is preliminary data.</text>
</comment>
<proteinExistence type="predicted"/>
<feature type="domain" description="DUF3048" evidence="2">
    <location>
        <begin position="97"/>
        <end position="246"/>
    </location>
</feature>
<feature type="transmembrane region" description="Helical" evidence="1">
    <location>
        <begin position="43"/>
        <end position="63"/>
    </location>
</feature>
<dbReference type="Pfam" id="PF17479">
    <property type="entry name" value="DUF3048_C"/>
    <property type="match status" value="1"/>
</dbReference>
<dbReference type="SUPFAM" id="SSF159774">
    <property type="entry name" value="YerB-like"/>
    <property type="match status" value="1"/>
</dbReference>
<dbReference type="InterPro" id="IPR021416">
    <property type="entry name" value="DUF3048_N"/>
</dbReference>
<organism evidence="4 5">
    <name type="scientific">candidate division WWE3 bacterium CG_4_10_14_0_2_um_filter_41_14</name>
    <dbReference type="NCBI Taxonomy" id="1975072"/>
    <lineage>
        <taxon>Bacteria</taxon>
        <taxon>Katanobacteria</taxon>
    </lineage>
</organism>
<evidence type="ECO:0008006" key="6">
    <source>
        <dbReference type="Google" id="ProtNLM"/>
    </source>
</evidence>
<protein>
    <recommendedName>
        <fullName evidence="6">DUF3048 domain-containing protein</fullName>
    </recommendedName>
</protein>